<feature type="binding site" evidence="6">
    <location>
        <position position="542"/>
    </location>
    <ligand>
        <name>Mg(2+)</name>
        <dbReference type="ChEBI" id="CHEBI:18420"/>
    </ligand>
</feature>
<dbReference type="AlphaFoldDB" id="A0A6G8PYY9"/>
<protein>
    <recommendedName>
        <fullName evidence="6">Acetyl-coenzyme A synthetase</fullName>
        <shortName evidence="6">AcCoA synthetase</shortName>
        <shortName evidence="6">Acs</shortName>
        <ecNumber evidence="6">6.2.1.1</ecNumber>
    </recommendedName>
    <alternativeName>
        <fullName evidence="6">Acetate--CoA ligase</fullName>
    </alternativeName>
    <alternativeName>
        <fullName evidence="6">Acyl-activating enzyme</fullName>
    </alternativeName>
</protein>
<evidence type="ECO:0000256" key="6">
    <source>
        <dbReference type="HAMAP-Rule" id="MF_01123"/>
    </source>
</evidence>
<evidence type="ECO:0000256" key="3">
    <source>
        <dbReference type="ARBA" id="ARBA00022741"/>
    </source>
</evidence>
<dbReference type="InterPro" id="IPR032387">
    <property type="entry name" value="ACAS_N"/>
</dbReference>
<keyword evidence="6" id="KW-0479">Metal-binding</keyword>
<feature type="binding site" evidence="6">
    <location>
        <position position="503"/>
    </location>
    <ligand>
        <name>ATP</name>
        <dbReference type="ChEBI" id="CHEBI:30616"/>
    </ligand>
</feature>
<comment type="PTM">
    <text evidence="6">Acetylated. Deacetylation by the SIR2-homolog deacetylase activates the enzyme.</text>
</comment>
<dbReference type="EMBL" id="CP045121">
    <property type="protein sequence ID" value="QIN79431.1"/>
    <property type="molecule type" value="Genomic_DNA"/>
</dbReference>
<comment type="catalytic activity">
    <reaction evidence="6">
        <text>acetate + ATP + CoA = acetyl-CoA + AMP + diphosphate</text>
        <dbReference type="Rhea" id="RHEA:23176"/>
        <dbReference type="ChEBI" id="CHEBI:30089"/>
        <dbReference type="ChEBI" id="CHEBI:30616"/>
        <dbReference type="ChEBI" id="CHEBI:33019"/>
        <dbReference type="ChEBI" id="CHEBI:57287"/>
        <dbReference type="ChEBI" id="CHEBI:57288"/>
        <dbReference type="ChEBI" id="CHEBI:456215"/>
        <dbReference type="EC" id="6.2.1.1"/>
    </reaction>
</comment>
<dbReference type="RefSeq" id="WP_166397095.1">
    <property type="nucleotide sequence ID" value="NZ_CP045121.1"/>
</dbReference>
<dbReference type="Gene3D" id="3.40.50.12780">
    <property type="entry name" value="N-terminal domain of ligase-like"/>
    <property type="match status" value="1"/>
</dbReference>
<sequence length="651" mass="71705">MSDDRANGHEDLAERRYEPPQGFADNAIVGDPSVYERAKEDPDGFWEECARDLHWFKEWDQVLNWDPPEVQWFVGGKTNVAYNCLDKHIEEGQGDKTALIWEADEPDQGKTYTYNELAAEVRKFANVLKDLGVEKGDRVCLYLPMIPEVAIAMLACARIGAPHSVVFSAFSAGALRDRLNDAEAKVLVTADQSPRGGKANPLKQNADKALEDSPSVQSVVVVKRGGGEAPMTEGRDQWWDDLVGGASDECPAEEVDAEDMLFVLYSSGSTGKPKGIVHTTGGYLTHVKATTKMVFDLKDDDIFWCTADVGWVTGHSYLVYGPLANGATTVMFEGTPAYPENDRWFDVIEKHAVTILYTAPTAIRSFMKTGTGPIEKHDLSSLRVLGSVGEPINPRAWVWYYENIGGSRCPIVDTWWQTETGGIMITPLPALTTAKPGSATHPFPGIFPGLYDDEGNEVEGAGQGNLVIKRPWPGMLRTLYKDPERFRETYFETYGPEVYFVGDGAKRDEDGYYTITGRVDDVMNVSGHRVSSAEVESALVSHNAVAEAAVVGKPDEDKGQAIWAYVILEGDRETSDELMKELRDHVRSEIGPTSRPDQVVAVDDLPKTRSGKIMRRILKKIAEGDQDVGDTTTLADPSVVEDLQKQASAQT</sequence>
<feature type="binding site" evidence="6">
    <location>
        <begin position="413"/>
        <end position="418"/>
    </location>
    <ligand>
        <name>ATP</name>
        <dbReference type="ChEBI" id="CHEBI:30616"/>
    </ligand>
</feature>
<feature type="binding site" evidence="6">
    <location>
        <position position="526"/>
    </location>
    <ligand>
        <name>CoA</name>
        <dbReference type="ChEBI" id="CHEBI:57287"/>
    </ligand>
</feature>
<comment type="cofactor">
    <cofactor evidence="6">
        <name>Mg(2+)</name>
        <dbReference type="ChEBI" id="CHEBI:18420"/>
    </cofactor>
</comment>
<keyword evidence="12" id="KW-1185">Reference proteome</keyword>
<dbReference type="GO" id="GO:0019427">
    <property type="term" value="P:acetyl-CoA biosynthetic process from acetate"/>
    <property type="evidence" value="ECO:0007669"/>
    <property type="project" value="UniProtKB-UniRule"/>
</dbReference>
<dbReference type="PANTHER" id="PTHR24095:SF14">
    <property type="entry name" value="ACETYL-COENZYME A SYNTHETASE 1"/>
    <property type="match status" value="1"/>
</dbReference>
<accession>A0A6G8PYY9</accession>
<dbReference type="InterPro" id="IPR025110">
    <property type="entry name" value="AMP-bd_C"/>
</dbReference>
<dbReference type="PANTHER" id="PTHR24095">
    <property type="entry name" value="ACETYL-COENZYME A SYNTHETASE"/>
    <property type="match status" value="1"/>
</dbReference>
<evidence type="ECO:0000256" key="2">
    <source>
        <dbReference type="ARBA" id="ARBA00022598"/>
    </source>
</evidence>
<comment type="caution">
    <text evidence="6">Lacks conserved residue(s) required for the propagation of feature annotation.</text>
</comment>
<proteinExistence type="inferred from homology"/>
<evidence type="ECO:0000259" key="8">
    <source>
        <dbReference type="Pfam" id="PF00501"/>
    </source>
</evidence>
<name>A0A6G8PYY9_9ACTN</name>
<feature type="domain" description="Acetyl-coenzyme A synthetase N-terminal" evidence="10">
    <location>
        <begin position="34"/>
        <end position="84"/>
    </location>
</feature>
<dbReference type="SUPFAM" id="SSF56801">
    <property type="entry name" value="Acetyl-CoA synthetase-like"/>
    <property type="match status" value="1"/>
</dbReference>
<keyword evidence="4 6" id="KW-0067">ATP-binding</keyword>
<dbReference type="Pfam" id="PF00501">
    <property type="entry name" value="AMP-binding"/>
    <property type="match status" value="1"/>
</dbReference>
<feature type="modified residue" description="N6-acetyllysine" evidence="6">
    <location>
        <position position="612"/>
    </location>
</feature>
<dbReference type="NCBIfam" id="NF001208">
    <property type="entry name" value="PRK00174.1"/>
    <property type="match status" value="1"/>
</dbReference>
<dbReference type="CDD" id="cd05966">
    <property type="entry name" value="ACS"/>
    <property type="match status" value="1"/>
</dbReference>
<evidence type="ECO:0000256" key="4">
    <source>
        <dbReference type="ARBA" id="ARBA00022840"/>
    </source>
</evidence>
<keyword evidence="2 6" id="KW-0436">Ligase</keyword>
<dbReference type="Pfam" id="PF16177">
    <property type="entry name" value="ACAS_N"/>
    <property type="match status" value="1"/>
</dbReference>
<feature type="domain" description="AMP-binding enzyme C-terminal" evidence="9">
    <location>
        <begin position="534"/>
        <end position="612"/>
    </location>
</feature>
<dbReference type="InterPro" id="IPR011904">
    <property type="entry name" value="Ac_CoA_lig"/>
</dbReference>
<feature type="domain" description="AMP-dependent synthetase/ligase" evidence="8">
    <location>
        <begin position="91"/>
        <end position="472"/>
    </location>
</feature>
<dbReference type="FunFam" id="3.40.50.12780:FF:000001">
    <property type="entry name" value="Acetyl-coenzyme A synthetase"/>
    <property type="match status" value="1"/>
</dbReference>
<evidence type="ECO:0000259" key="10">
    <source>
        <dbReference type="Pfam" id="PF16177"/>
    </source>
</evidence>
<dbReference type="KEGG" id="rmar:GBA65_13945"/>
<feature type="binding site" evidence="6">
    <location>
        <begin position="389"/>
        <end position="391"/>
    </location>
    <ligand>
        <name>ATP</name>
        <dbReference type="ChEBI" id="CHEBI:30616"/>
    </ligand>
</feature>
<evidence type="ECO:0000256" key="7">
    <source>
        <dbReference type="SAM" id="MobiDB-lite"/>
    </source>
</evidence>
<comment type="function">
    <text evidence="6">Catalyzes the conversion of acetate into acetyl-CoA (AcCoA), an essential intermediate at the junction of anabolic and catabolic pathways. AcsA undergoes a two-step reaction. In the first half reaction, AcsA combines acetate with ATP to form acetyl-adenylate (AcAMP) intermediate. In the second half reaction, it can then transfer the acetyl group from AcAMP to the sulfhydryl group of CoA, forming the product AcCoA.</text>
</comment>
<feature type="region of interest" description="Disordered" evidence="7">
    <location>
        <begin position="625"/>
        <end position="651"/>
    </location>
</feature>
<feature type="compositionally biased region" description="Basic and acidic residues" evidence="7">
    <location>
        <begin position="1"/>
        <end position="18"/>
    </location>
</feature>
<dbReference type="InterPro" id="IPR000873">
    <property type="entry name" value="AMP-dep_synth/lig_dom"/>
</dbReference>
<gene>
    <name evidence="11" type="primary">acs</name>
    <name evidence="6" type="synonym">acsA</name>
    <name evidence="11" type="ORF">GBA65_13945</name>
</gene>
<reference evidence="11 12" key="1">
    <citation type="submission" date="2019-10" db="EMBL/GenBank/DDBJ databases">
        <title>Rubrobacter sp nov SCSIO 52915 isolated from a deep-sea sediment in the South China Sea.</title>
        <authorList>
            <person name="Chen R.W."/>
        </authorList>
    </citation>
    <scope>NUCLEOTIDE SEQUENCE [LARGE SCALE GENOMIC DNA]</scope>
    <source>
        <strain evidence="11 12">SCSIO 52915</strain>
    </source>
</reference>
<keyword evidence="3 6" id="KW-0547">Nucleotide-binding</keyword>
<dbReference type="Pfam" id="PF13193">
    <property type="entry name" value="AMP-binding_C"/>
    <property type="match status" value="1"/>
</dbReference>
<organism evidence="11 12">
    <name type="scientific">Rubrobacter marinus</name>
    <dbReference type="NCBI Taxonomy" id="2653852"/>
    <lineage>
        <taxon>Bacteria</taxon>
        <taxon>Bacillati</taxon>
        <taxon>Actinomycetota</taxon>
        <taxon>Rubrobacteria</taxon>
        <taxon>Rubrobacterales</taxon>
        <taxon>Rubrobacteraceae</taxon>
        <taxon>Rubrobacter</taxon>
    </lineage>
</organism>
<dbReference type="EC" id="6.2.1.1" evidence="6"/>
<evidence type="ECO:0000256" key="1">
    <source>
        <dbReference type="ARBA" id="ARBA00006432"/>
    </source>
</evidence>
<evidence type="ECO:0000313" key="11">
    <source>
        <dbReference type="EMBL" id="QIN79431.1"/>
    </source>
</evidence>
<evidence type="ECO:0000259" key="9">
    <source>
        <dbReference type="Pfam" id="PF13193"/>
    </source>
</evidence>
<feature type="binding site" evidence="6">
    <location>
        <position position="518"/>
    </location>
    <ligand>
        <name>ATP</name>
        <dbReference type="ChEBI" id="CHEBI:30616"/>
    </ligand>
</feature>
<dbReference type="PROSITE" id="PS00455">
    <property type="entry name" value="AMP_BINDING"/>
    <property type="match status" value="1"/>
</dbReference>
<dbReference type="GO" id="GO:0003987">
    <property type="term" value="F:acetate-CoA ligase activity"/>
    <property type="evidence" value="ECO:0007669"/>
    <property type="project" value="UniProtKB-UniRule"/>
</dbReference>
<dbReference type="InterPro" id="IPR020845">
    <property type="entry name" value="AMP-binding_CS"/>
</dbReference>
<dbReference type="GO" id="GO:0016208">
    <property type="term" value="F:AMP binding"/>
    <property type="evidence" value="ECO:0007669"/>
    <property type="project" value="InterPro"/>
</dbReference>
<keyword evidence="5 6" id="KW-0007">Acetylation</keyword>
<evidence type="ECO:0000313" key="12">
    <source>
        <dbReference type="Proteomes" id="UP000502706"/>
    </source>
</evidence>
<dbReference type="NCBIfam" id="TIGR02188">
    <property type="entry name" value="Ac_CoA_lig_AcsA"/>
    <property type="match status" value="1"/>
</dbReference>
<dbReference type="Gene3D" id="3.30.300.30">
    <property type="match status" value="1"/>
</dbReference>
<comment type="similarity">
    <text evidence="1 6">Belongs to the ATP-dependent AMP-binding enzyme family.</text>
</comment>
<feature type="binding site" evidence="6">
    <location>
        <position position="313"/>
    </location>
    <ligand>
        <name>CoA</name>
        <dbReference type="ChEBI" id="CHEBI:57287"/>
    </ligand>
</feature>
<dbReference type="HAMAP" id="MF_01123">
    <property type="entry name" value="Ac_CoA_synth"/>
    <property type="match status" value="1"/>
</dbReference>
<feature type="binding site" evidence="6">
    <location>
        <position position="540"/>
    </location>
    <ligand>
        <name>Mg(2+)</name>
        <dbReference type="ChEBI" id="CHEBI:18420"/>
    </ligand>
</feature>
<evidence type="ECO:0000256" key="5">
    <source>
        <dbReference type="ARBA" id="ARBA00022990"/>
    </source>
</evidence>
<feature type="binding site" evidence="6">
    <location>
        <position position="587"/>
    </location>
    <ligand>
        <name>CoA</name>
        <dbReference type="ChEBI" id="CHEBI:57287"/>
    </ligand>
</feature>
<dbReference type="GO" id="GO:0005829">
    <property type="term" value="C:cytosol"/>
    <property type="evidence" value="ECO:0007669"/>
    <property type="project" value="TreeGrafter"/>
</dbReference>
<dbReference type="InterPro" id="IPR042099">
    <property type="entry name" value="ANL_N_sf"/>
</dbReference>
<keyword evidence="6" id="KW-0460">Magnesium</keyword>
<dbReference type="GO" id="GO:0005524">
    <property type="term" value="F:ATP binding"/>
    <property type="evidence" value="ECO:0007669"/>
    <property type="project" value="UniProtKB-KW"/>
</dbReference>
<feature type="binding site" evidence="6">
    <location>
        <position position="529"/>
    </location>
    <ligand>
        <name>ATP</name>
        <dbReference type="ChEBI" id="CHEBI:30616"/>
    </ligand>
</feature>
<feature type="binding site" evidence="6">
    <location>
        <begin position="195"/>
        <end position="198"/>
    </location>
    <ligand>
        <name>CoA</name>
        <dbReference type="ChEBI" id="CHEBI:57287"/>
    </ligand>
</feature>
<feature type="binding site" evidence="6">
    <location>
        <position position="545"/>
    </location>
    <ligand>
        <name>Mg(2+)</name>
        <dbReference type="ChEBI" id="CHEBI:18420"/>
    </ligand>
</feature>
<dbReference type="InterPro" id="IPR045851">
    <property type="entry name" value="AMP-bd_C_sf"/>
</dbReference>
<feature type="region of interest" description="Disordered" evidence="7">
    <location>
        <begin position="1"/>
        <end position="30"/>
    </location>
</feature>
<dbReference type="GO" id="GO:0046872">
    <property type="term" value="F:metal ion binding"/>
    <property type="evidence" value="ECO:0007669"/>
    <property type="project" value="UniProtKB-KW"/>
</dbReference>
<dbReference type="Proteomes" id="UP000502706">
    <property type="component" value="Chromosome"/>
</dbReference>